<accession>A0AA96GJG2</accession>
<keyword evidence="1" id="KW-0547">Nucleotide-binding</keyword>
<feature type="domain" description="PAC" evidence="8">
    <location>
        <begin position="84"/>
        <end position="136"/>
    </location>
</feature>
<dbReference type="PANTHER" id="PTHR32071:SF113">
    <property type="entry name" value="ALGINATE BIOSYNTHESIS TRANSCRIPTIONAL REGULATORY PROTEIN ALGB"/>
    <property type="match status" value="1"/>
</dbReference>
<organism evidence="9 10">
    <name type="scientific">Candidatus Nitrospira neomarina</name>
    <dbReference type="NCBI Taxonomy" id="3020899"/>
    <lineage>
        <taxon>Bacteria</taxon>
        <taxon>Pseudomonadati</taxon>
        <taxon>Nitrospirota</taxon>
        <taxon>Nitrospiria</taxon>
        <taxon>Nitrospirales</taxon>
        <taxon>Nitrospiraceae</taxon>
        <taxon>Nitrospira</taxon>
    </lineage>
</organism>
<dbReference type="CDD" id="cd00130">
    <property type="entry name" value="PAS"/>
    <property type="match status" value="1"/>
</dbReference>
<dbReference type="FunFam" id="3.40.50.300:FF:000006">
    <property type="entry name" value="DNA-binding transcriptional regulator NtrC"/>
    <property type="match status" value="1"/>
</dbReference>
<evidence type="ECO:0000256" key="5">
    <source>
        <dbReference type="ARBA" id="ARBA00023163"/>
    </source>
</evidence>
<dbReference type="PRINTS" id="PR01590">
    <property type="entry name" value="HTHFIS"/>
</dbReference>
<dbReference type="InterPro" id="IPR002078">
    <property type="entry name" value="Sigma_54_int"/>
</dbReference>
<dbReference type="InterPro" id="IPR003593">
    <property type="entry name" value="AAA+_ATPase"/>
</dbReference>
<protein>
    <submittedName>
        <fullName evidence="9">Sigma 54-interacting transcriptional regulator</fullName>
    </submittedName>
</protein>
<dbReference type="NCBIfam" id="TIGR00229">
    <property type="entry name" value="sensory_box"/>
    <property type="match status" value="1"/>
</dbReference>
<dbReference type="InterPro" id="IPR009057">
    <property type="entry name" value="Homeodomain-like_sf"/>
</dbReference>
<keyword evidence="10" id="KW-1185">Reference proteome</keyword>
<keyword evidence="4" id="KW-0238">DNA-binding</keyword>
<dbReference type="Pfam" id="PF00158">
    <property type="entry name" value="Sigma54_activat"/>
    <property type="match status" value="1"/>
</dbReference>
<evidence type="ECO:0000313" key="9">
    <source>
        <dbReference type="EMBL" id="WNM61310.1"/>
    </source>
</evidence>
<dbReference type="PANTHER" id="PTHR32071">
    <property type="entry name" value="TRANSCRIPTIONAL REGULATORY PROTEIN"/>
    <property type="match status" value="1"/>
</dbReference>
<keyword evidence="5" id="KW-0804">Transcription</keyword>
<dbReference type="Pfam" id="PF25601">
    <property type="entry name" value="AAA_lid_14"/>
    <property type="match status" value="1"/>
</dbReference>
<dbReference type="Pfam" id="PF02954">
    <property type="entry name" value="HTH_8"/>
    <property type="match status" value="1"/>
</dbReference>
<dbReference type="CDD" id="cd00009">
    <property type="entry name" value="AAA"/>
    <property type="match status" value="1"/>
</dbReference>
<dbReference type="Pfam" id="PF13426">
    <property type="entry name" value="PAS_9"/>
    <property type="match status" value="1"/>
</dbReference>
<dbReference type="Gene3D" id="3.30.450.20">
    <property type="entry name" value="PAS domain"/>
    <property type="match status" value="1"/>
</dbReference>
<evidence type="ECO:0000256" key="1">
    <source>
        <dbReference type="ARBA" id="ARBA00022741"/>
    </source>
</evidence>
<dbReference type="InterPro" id="IPR035965">
    <property type="entry name" value="PAS-like_dom_sf"/>
</dbReference>
<sequence>MELDFRKNPAILSNMVDVMADGVFTVDAKGHIIAWSSGAARITGYSSQDILGKSCHILEGQNCKGFRILTEFLDNPTPYPWGICNQECKVLGKDGRELYLFGNVSIIRDEQGQVGGAVGTFTDLTSFILNNQKIAVLEEQAKSRESFQQLIGKSPAMQEVFRRLRLAAQSDVTVLLTGESGTGKELAARAIHTLSDRNDKPFFAINCSAIPETLLESELFGHVKGAFTGAIRDKIGVFQAADGGTLFLDEIGDTSPLLQLKLLRVLQESEIRRVGDDRGMRVNVRLITATNRDLKVLMAEGTVREDFYYRIHVFEITLPPLRTRREDIPLLVHHFMAANSKTFGREIGDIAQDALQRLTDHNWPGNVRELKNAIEHAFVTVNGDCLTLWDLPSEIQCPPRSRNLKPLSANTEPSLPPEEEARIAEALQQTKGNKTEAAKLLGVSRVTLWKKIKQLQTPPNA</sequence>
<dbReference type="InterPro" id="IPR025943">
    <property type="entry name" value="Sigma_54_int_dom_ATP-bd_2"/>
</dbReference>
<evidence type="ECO:0000256" key="2">
    <source>
        <dbReference type="ARBA" id="ARBA00022840"/>
    </source>
</evidence>
<evidence type="ECO:0000259" key="8">
    <source>
        <dbReference type="PROSITE" id="PS50113"/>
    </source>
</evidence>
<dbReference type="SUPFAM" id="SSF46689">
    <property type="entry name" value="Homeodomain-like"/>
    <property type="match status" value="1"/>
</dbReference>
<feature type="domain" description="PAS" evidence="7">
    <location>
        <begin position="8"/>
        <end position="59"/>
    </location>
</feature>
<reference evidence="9 10" key="1">
    <citation type="submission" date="2023-01" db="EMBL/GenBank/DDBJ databases">
        <title>Cultivation and genomic characterization of new, ubiquitous marine nitrite-oxidizing bacteria from the Nitrospirales.</title>
        <authorList>
            <person name="Mueller A.J."/>
            <person name="Daebeler A."/>
            <person name="Herbold C.W."/>
            <person name="Kirkegaard R.H."/>
            <person name="Daims H."/>
        </authorList>
    </citation>
    <scope>NUCLEOTIDE SEQUENCE [LARGE SCALE GENOMIC DNA]</scope>
    <source>
        <strain evidence="9 10">DK</strain>
    </source>
</reference>
<dbReference type="SMART" id="SM00086">
    <property type="entry name" value="PAC"/>
    <property type="match status" value="1"/>
</dbReference>
<dbReference type="GO" id="GO:0005524">
    <property type="term" value="F:ATP binding"/>
    <property type="evidence" value="ECO:0007669"/>
    <property type="project" value="UniProtKB-KW"/>
</dbReference>
<dbReference type="SMART" id="SM00091">
    <property type="entry name" value="PAS"/>
    <property type="match status" value="1"/>
</dbReference>
<dbReference type="InterPro" id="IPR025944">
    <property type="entry name" value="Sigma_54_int_dom_CS"/>
</dbReference>
<dbReference type="PROSITE" id="PS00676">
    <property type="entry name" value="SIGMA54_INTERACT_2"/>
    <property type="match status" value="1"/>
</dbReference>
<dbReference type="PROSITE" id="PS50113">
    <property type="entry name" value="PAC"/>
    <property type="match status" value="1"/>
</dbReference>
<proteinExistence type="predicted"/>
<dbReference type="Gene3D" id="1.10.10.60">
    <property type="entry name" value="Homeodomain-like"/>
    <property type="match status" value="1"/>
</dbReference>
<dbReference type="KEGG" id="nneo:PQG83_16355"/>
<feature type="domain" description="Sigma-54 factor interaction" evidence="6">
    <location>
        <begin position="150"/>
        <end position="379"/>
    </location>
</feature>
<evidence type="ECO:0000259" key="6">
    <source>
        <dbReference type="PROSITE" id="PS50045"/>
    </source>
</evidence>
<dbReference type="EMBL" id="CP116968">
    <property type="protein sequence ID" value="WNM61310.1"/>
    <property type="molecule type" value="Genomic_DNA"/>
</dbReference>
<dbReference type="AlphaFoldDB" id="A0AA96GJG2"/>
<gene>
    <name evidence="9" type="ORF">PQG83_16355</name>
</gene>
<dbReference type="Gene3D" id="3.40.50.300">
    <property type="entry name" value="P-loop containing nucleotide triphosphate hydrolases"/>
    <property type="match status" value="1"/>
</dbReference>
<dbReference type="SMART" id="SM00382">
    <property type="entry name" value="AAA"/>
    <property type="match status" value="1"/>
</dbReference>
<dbReference type="SUPFAM" id="SSF55785">
    <property type="entry name" value="PYP-like sensor domain (PAS domain)"/>
    <property type="match status" value="1"/>
</dbReference>
<dbReference type="GO" id="GO:0043565">
    <property type="term" value="F:sequence-specific DNA binding"/>
    <property type="evidence" value="ECO:0007669"/>
    <property type="project" value="InterPro"/>
</dbReference>
<evidence type="ECO:0000313" key="10">
    <source>
        <dbReference type="Proteomes" id="UP001302494"/>
    </source>
</evidence>
<dbReference type="Gene3D" id="1.10.8.60">
    <property type="match status" value="1"/>
</dbReference>
<dbReference type="InterPro" id="IPR000014">
    <property type="entry name" value="PAS"/>
</dbReference>
<dbReference type="InterPro" id="IPR000700">
    <property type="entry name" value="PAS-assoc_C"/>
</dbReference>
<dbReference type="PROSITE" id="PS00688">
    <property type="entry name" value="SIGMA54_INTERACT_3"/>
    <property type="match status" value="1"/>
</dbReference>
<dbReference type="InterPro" id="IPR058031">
    <property type="entry name" value="AAA_lid_NorR"/>
</dbReference>
<dbReference type="RefSeq" id="WP_312743279.1">
    <property type="nucleotide sequence ID" value="NZ_CP116968.1"/>
</dbReference>
<evidence type="ECO:0000256" key="4">
    <source>
        <dbReference type="ARBA" id="ARBA00023125"/>
    </source>
</evidence>
<dbReference type="GO" id="GO:0006355">
    <property type="term" value="P:regulation of DNA-templated transcription"/>
    <property type="evidence" value="ECO:0007669"/>
    <property type="project" value="InterPro"/>
</dbReference>
<dbReference type="InterPro" id="IPR027417">
    <property type="entry name" value="P-loop_NTPase"/>
</dbReference>
<dbReference type="Proteomes" id="UP001302494">
    <property type="component" value="Chromosome"/>
</dbReference>
<dbReference type="InterPro" id="IPR001610">
    <property type="entry name" value="PAC"/>
</dbReference>
<evidence type="ECO:0000259" key="7">
    <source>
        <dbReference type="PROSITE" id="PS50112"/>
    </source>
</evidence>
<keyword evidence="2" id="KW-0067">ATP-binding</keyword>
<name>A0AA96GJG2_9BACT</name>
<dbReference type="PROSITE" id="PS50112">
    <property type="entry name" value="PAS"/>
    <property type="match status" value="1"/>
</dbReference>
<evidence type="ECO:0000256" key="3">
    <source>
        <dbReference type="ARBA" id="ARBA00023015"/>
    </source>
</evidence>
<keyword evidence="3" id="KW-0805">Transcription regulation</keyword>
<dbReference type="SUPFAM" id="SSF52540">
    <property type="entry name" value="P-loop containing nucleoside triphosphate hydrolases"/>
    <property type="match status" value="1"/>
</dbReference>
<dbReference type="PROSITE" id="PS50045">
    <property type="entry name" value="SIGMA54_INTERACT_4"/>
    <property type="match status" value="1"/>
</dbReference>
<dbReference type="InterPro" id="IPR002197">
    <property type="entry name" value="HTH_Fis"/>
</dbReference>